<dbReference type="Gene3D" id="2.40.10.480">
    <property type="match status" value="2"/>
</dbReference>
<dbReference type="InterPro" id="IPR017441">
    <property type="entry name" value="Protein_kinase_ATP_BS"/>
</dbReference>
<keyword evidence="8" id="KW-0723">Serine/threonine-protein kinase</keyword>
<dbReference type="Pfam" id="PF13360">
    <property type="entry name" value="PQQ_2"/>
    <property type="match status" value="2"/>
</dbReference>
<evidence type="ECO:0000256" key="6">
    <source>
        <dbReference type="SAM" id="MobiDB-lite"/>
    </source>
</evidence>
<name>A0A1I5FA74_9ACTN</name>
<evidence type="ECO:0000256" key="4">
    <source>
        <dbReference type="ARBA" id="ARBA00022840"/>
    </source>
</evidence>
<keyword evidence="3 8" id="KW-0418">Kinase</keyword>
<dbReference type="SUPFAM" id="SSF50998">
    <property type="entry name" value="Quinoprotein alcohol dehydrogenase-like"/>
    <property type="match status" value="2"/>
</dbReference>
<feature type="binding site" evidence="5">
    <location>
        <position position="43"/>
    </location>
    <ligand>
        <name>ATP</name>
        <dbReference type="ChEBI" id="CHEBI:30616"/>
    </ligand>
</feature>
<dbReference type="InterPro" id="IPR002372">
    <property type="entry name" value="PQQ_rpt_dom"/>
</dbReference>
<dbReference type="SMART" id="SM00220">
    <property type="entry name" value="S_TKc"/>
    <property type="match status" value="1"/>
</dbReference>
<dbReference type="PROSITE" id="PS00107">
    <property type="entry name" value="PROTEIN_KINASE_ATP"/>
    <property type="match status" value="1"/>
</dbReference>
<feature type="compositionally biased region" description="Low complexity" evidence="6">
    <location>
        <begin position="371"/>
        <end position="383"/>
    </location>
</feature>
<dbReference type="InterPro" id="IPR011047">
    <property type="entry name" value="Quinoprotein_ADH-like_sf"/>
</dbReference>
<dbReference type="InterPro" id="IPR011009">
    <property type="entry name" value="Kinase-like_dom_sf"/>
</dbReference>
<accession>A0A1I5FA74</accession>
<keyword evidence="2 5" id="KW-0547">Nucleotide-binding</keyword>
<evidence type="ECO:0000256" key="1">
    <source>
        <dbReference type="ARBA" id="ARBA00022679"/>
    </source>
</evidence>
<dbReference type="eggNOG" id="COG0515">
    <property type="taxonomic scope" value="Bacteria"/>
</dbReference>
<dbReference type="SMART" id="SM00564">
    <property type="entry name" value="PQQ"/>
    <property type="match status" value="7"/>
</dbReference>
<dbReference type="PROSITE" id="PS00108">
    <property type="entry name" value="PROTEIN_KINASE_ST"/>
    <property type="match status" value="1"/>
</dbReference>
<keyword evidence="4 5" id="KW-0067">ATP-binding</keyword>
<dbReference type="EMBL" id="FOVH01000004">
    <property type="protein sequence ID" value="SFO20211.1"/>
    <property type="molecule type" value="Genomic_DNA"/>
</dbReference>
<dbReference type="InterPro" id="IPR015943">
    <property type="entry name" value="WD40/YVTN_repeat-like_dom_sf"/>
</dbReference>
<dbReference type="InterPro" id="IPR008271">
    <property type="entry name" value="Ser/Thr_kinase_AS"/>
</dbReference>
<dbReference type="Gene3D" id="1.10.510.10">
    <property type="entry name" value="Transferase(Phosphotransferase) domain 1"/>
    <property type="match status" value="1"/>
</dbReference>
<dbReference type="RefSeq" id="WP_075021225.1">
    <property type="nucleotide sequence ID" value="NZ_FOVH01000004.1"/>
</dbReference>
<protein>
    <submittedName>
        <fullName evidence="8">Serine/threonine protein kinase</fullName>
    </submittedName>
</protein>
<dbReference type="STRING" id="1993.SAMN04489713_104487"/>
<dbReference type="CDD" id="cd14014">
    <property type="entry name" value="STKc_PknB_like"/>
    <property type="match status" value="1"/>
</dbReference>
<dbReference type="GO" id="GO:0004674">
    <property type="term" value="F:protein serine/threonine kinase activity"/>
    <property type="evidence" value="ECO:0007669"/>
    <property type="project" value="UniProtKB-KW"/>
</dbReference>
<dbReference type="PANTHER" id="PTHR43289:SF34">
    <property type="entry name" value="SERINE_THREONINE-PROTEIN KINASE YBDM-RELATED"/>
    <property type="match status" value="1"/>
</dbReference>
<dbReference type="Pfam" id="PF00069">
    <property type="entry name" value="Pkinase"/>
    <property type="match status" value="1"/>
</dbReference>
<dbReference type="InterPro" id="IPR000719">
    <property type="entry name" value="Prot_kinase_dom"/>
</dbReference>
<dbReference type="InParanoid" id="A0A1I5FA74"/>
<organism evidence="8 9">
    <name type="scientific">Actinomadura madurae</name>
    <dbReference type="NCBI Taxonomy" id="1993"/>
    <lineage>
        <taxon>Bacteria</taxon>
        <taxon>Bacillati</taxon>
        <taxon>Actinomycetota</taxon>
        <taxon>Actinomycetes</taxon>
        <taxon>Streptosporangiales</taxon>
        <taxon>Thermomonosporaceae</taxon>
        <taxon>Actinomadura</taxon>
    </lineage>
</organism>
<dbReference type="AlphaFoldDB" id="A0A1I5FA74"/>
<feature type="region of interest" description="Disordered" evidence="6">
    <location>
        <begin position="364"/>
        <end position="391"/>
    </location>
</feature>
<evidence type="ECO:0000259" key="7">
    <source>
        <dbReference type="PROSITE" id="PS50011"/>
    </source>
</evidence>
<dbReference type="PROSITE" id="PS50011">
    <property type="entry name" value="PROTEIN_KINASE_DOM"/>
    <property type="match status" value="1"/>
</dbReference>
<proteinExistence type="predicted"/>
<keyword evidence="1" id="KW-0808">Transferase</keyword>
<feature type="compositionally biased region" description="Acidic residues" evidence="6">
    <location>
        <begin position="318"/>
        <end position="329"/>
    </location>
</feature>
<dbReference type="GO" id="GO:0005524">
    <property type="term" value="F:ATP binding"/>
    <property type="evidence" value="ECO:0007669"/>
    <property type="project" value="UniProtKB-UniRule"/>
</dbReference>
<dbReference type="SUPFAM" id="SSF56112">
    <property type="entry name" value="Protein kinase-like (PK-like)"/>
    <property type="match status" value="1"/>
</dbReference>
<gene>
    <name evidence="8" type="ORF">SAMN04489713_104487</name>
</gene>
<keyword evidence="9" id="KW-1185">Reference proteome</keyword>
<reference evidence="8 9" key="1">
    <citation type="submission" date="2016-10" db="EMBL/GenBank/DDBJ databases">
        <authorList>
            <person name="de Groot N.N."/>
        </authorList>
    </citation>
    <scope>NUCLEOTIDE SEQUENCE [LARGE SCALE GENOMIC DNA]</scope>
    <source>
        <strain evidence="8 9">DSM 43067</strain>
    </source>
</reference>
<feature type="region of interest" description="Disordered" evidence="6">
    <location>
        <begin position="289"/>
        <end position="338"/>
    </location>
</feature>
<dbReference type="Gene3D" id="3.30.200.20">
    <property type="entry name" value="Phosphorylase Kinase, domain 1"/>
    <property type="match status" value="1"/>
</dbReference>
<evidence type="ECO:0000256" key="5">
    <source>
        <dbReference type="PROSITE-ProRule" id="PRU10141"/>
    </source>
</evidence>
<feature type="domain" description="Protein kinase" evidence="7">
    <location>
        <begin position="15"/>
        <end position="276"/>
    </location>
</feature>
<evidence type="ECO:0000313" key="9">
    <source>
        <dbReference type="Proteomes" id="UP000183413"/>
    </source>
</evidence>
<dbReference type="Gene3D" id="2.130.10.10">
    <property type="entry name" value="YVTN repeat-like/Quinoprotein amine dehydrogenase"/>
    <property type="match status" value="1"/>
</dbReference>
<dbReference type="InterPro" id="IPR018391">
    <property type="entry name" value="PQQ_b-propeller_rpt"/>
</dbReference>
<dbReference type="PANTHER" id="PTHR43289">
    <property type="entry name" value="MITOGEN-ACTIVATED PROTEIN KINASE KINASE KINASE 20-RELATED"/>
    <property type="match status" value="1"/>
</dbReference>
<dbReference type="Proteomes" id="UP000183413">
    <property type="component" value="Unassembled WGS sequence"/>
</dbReference>
<evidence type="ECO:0000313" key="8">
    <source>
        <dbReference type="EMBL" id="SFO20211.1"/>
    </source>
</evidence>
<sequence length="710" mass="74276">MQRLRRGDPERVGPYRLLARLGAGGMGVVYLGRSPGGRLVAVKVIGARYTGDAEYRARFRREIGAARTVSGAFTASLLDADADAGTPWLAAAYLPGLTLREAVGGHGSLPGPAVRTLAAGLAEALADIHRAGLAHRDLKPGNIMLTAAGPRVIDFGIARPDDAITITRVGATPGTPGFMSPEQAAGLRTGPAGDVFSLGTVLAYAATGVEPFADDGMAAVLRRVKEARADLAGIADPWLRDLIGDCLRLEPERRPTAAGLLARLDGAGPAQGSGWLPASVAEAIDRRTARARRMPEDSPPEDEPTPPTVPDQDRMSEETAEPEAGDGDGDGATGSPSRRALLVGGAAALATAGVIGGAVTLRRGRGGGARAAGAPPRPTATTPTAPPPRATSRWKVKVDDYYPDLLAAGEVLLAHGDGMLKALDPDTGKTRWKHRSFGIDHVSVDGDDVFVVDHFASRLTMLRAESGDERWSRPWPSERKVPMYPVAGASTACFGYDSVTALDRADGDRRWNARVKTELGIAVTEDLVITVDRTKVSALDAGSGRPRWTCPAYWAHYPQACYGLVFFCDGRGTVHALRADTGALVWKKQMGETVYESFGFGSGGGVVHFGTAAGDVSAVRAATGEVVWSRRVGPRASRNTWNALGTTGDRVYVGCADRNVYALDAADGHTVWTYPADVTVRTSAPVAIGGSVFIGTAGGYVRALSPPGGG</sequence>
<evidence type="ECO:0000256" key="2">
    <source>
        <dbReference type="ARBA" id="ARBA00022741"/>
    </source>
</evidence>
<evidence type="ECO:0000256" key="3">
    <source>
        <dbReference type="ARBA" id="ARBA00022777"/>
    </source>
</evidence>